<dbReference type="InterPro" id="IPR013320">
    <property type="entry name" value="ConA-like_dom_sf"/>
</dbReference>
<keyword evidence="4" id="KW-0677">Repeat</keyword>
<dbReference type="Pfam" id="PF18911">
    <property type="entry name" value="PKD_4"/>
    <property type="match status" value="4"/>
</dbReference>
<evidence type="ECO:0000256" key="4">
    <source>
        <dbReference type="ARBA" id="ARBA00022737"/>
    </source>
</evidence>
<feature type="domain" description="PKD" evidence="8">
    <location>
        <begin position="1284"/>
        <end position="1366"/>
    </location>
</feature>
<evidence type="ECO:0000256" key="3">
    <source>
        <dbReference type="ARBA" id="ARBA00022729"/>
    </source>
</evidence>
<comment type="subcellular location">
    <subcellularLocation>
        <location evidence="1">Membrane</location>
        <topology evidence="1">Multi-pass membrane protein</topology>
    </subcellularLocation>
</comment>
<dbReference type="OrthoDB" id="9802683at2"/>
<evidence type="ECO:0000256" key="6">
    <source>
        <dbReference type="ARBA" id="ARBA00023136"/>
    </source>
</evidence>
<dbReference type="Proteomes" id="UP000292507">
    <property type="component" value="Unassembled WGS sequence"/>
</dbReference>
<evidence type="ECO:0000256" key="2">
    <source>
        <dbReference type="ARBA" id="ARBA00022692"/>
    </source>
</evidence>
<evidence type="ECO:0000313" key="10">
    <source>
        <dbReference type="Proteomes" id="UP000292507"/>
    </source>
</evidence>
<dbReference type="GO" id="GO:0005975">
    <property type="term" value="P:carbohydrate metabolic process"/>
    <property type="evidence" value="ECO:0007669"/>
    <property type="project" value="UniProtKB-ARBA"/>
</dbReference>
<evidence type="ECO:0000256" key="1">
    <source>
        <dbReference type="ARBA" id="ARBA00004141"/>
    </source>
</evidence>
<comment type="caution">
    <text evidence="9">The sequence shown here is derived from an EMBL/GenBank/DDBJ whole genome shotgun (WGS) entry which is preliminary data.</text>
</comment>
<dbReference type="SMART" id="SM00560">
    <property type="entry name" value="LamGL"/>
    <property type="match status" value="1"/>
</dbReference>
<protein>
    <submittedName>
        <fullName evidence="9">PKD repeat protein</fullName>
    </submittedName>
</protein>
<proteinExistence type="predicted"/>
<dbReference type="GO" id="GO:0005261">
    <property type="term" value="F:monoatomic cation channel activity"/>
    <property type="evidence" value="ECO:0007669"/>
    <property type="project" value="TreeGrafter"/>
</dbReference>
<dbReference type="RefSeq" id="WP_130504322.1">
    <property type="nucleotide sequence ID" value="NZ_SHKV01000001.1"/>
</dbReference>
<dbReference type="InterPro" id="IPR022409">
    <property type="entry name" value="PKD/Chitinase_dom"/>
</dbReference>
<dbReference type="Gene3D" id="2.60.120.200">
    <property type="match status" value="1"/>
</dbReference>
<dbReference type="Pfam" id="PF13385">
    <property type="entry name" value="Laminin_G_3"/>
    <property type="match status" value="1"/>
</dbReference>
<keyword evidence="6" id="KW-0472">Membrane</keyword>
<dbReference type="InterPro" id="IPR006558">
    <property type="entry name" value="LamG-like"/>
</dbReference>
<accession>A0A4Q7YC50</accession>
<evidence type="ECO:0000256" key="5">
    <source>
        <dbReference type="ARBA" id="ARBA00022989"/>
    </source>
</evidence>
<dbReference type="PROSITE" id="PS50093">
    <property type="entry name" value="PKD"/>
    <property type="match status" value="4"/>
</dbReference>
<organism evidence="9 10">
    <name type="scientific">Blastococcus saxobsidens</name>
    <dbReference type="NCBI Taxonomy" id="138336"/>
    <lineage>
        <taxon>Bacteria</taxon>
        <taxon>Bacillati</taxon>
        <taxon>Actinomycetota</taxon>
        <taxon>Actinomycetes</taxon>
        <taxon>Geodermatophilales</taxon>
        <taxon>Geodermatophilaceae</taxon>
        <taxon>Blastococcus</taxon>
    </lineage>
</organism>
<keyword evidence="2" id="KW-0812">Transmembrane</keyword>
<feature type="domain" description="PKD" evidence="8">
    <location>
        <begin position="895"/>
        <end position="977"/>
    </location>
</feature>
<evidence type="ECO:0000259" key="8">
    <source>
        <dbReference type="PROSITE" id="PS50093"/>
    </source>
</evidence>
<keyword evidence="10" id="KW-1185">Reference proteome</keyword>
<dbReference type="Gene3D" id="2.60.40.10">
    <property type="entry name" value="Immunoglobulins"/>
    <property type="match status" value="4"/>
</dbReference>
<name>A0A4Q7YC50_9ACTN</name>
<dbReference type="InterPro" id="IPR013783">
    <property type="entry name" value="Ig-like_fold"/>
</dbReference>
<feature type="domain" description="PKD" evidence="8">
    <location>
        <begin position="809"/>
        <end position="891"/>
    </location>
</feature>
<reference evidence="9 10" key="1">
    <citation type="submission" date="2019-02" db="EMBL/GenBank/DDBJ databases">
        <title>Sequencing the genomes of 1000 actinobacteria strains.</title>
        <authorList>
            <person name="Klenk H.-P."/>
        </authorList>
    </citation>
    <scope>NUCLEOTIDE SEQUENCE [LARGE SCALE GENOMIC DNA]</scope>
    <source>
        <strain evidence="9 10">DSM 44509</strain>
    </source>
</reference>
<dbReference type="PANTHER" id="PTHR46730:SF4">
    <property type="entry name" value="POLYCYSTIC KIDNEY DISEASE PROTEIN 1-LIKE 1"/>
    <property type="match status" value="1"/>
</dbReference>
<dbReference type="GO" id="GO:0006816">
    <property type="term" value="P:calcium ion transport"/>
    <property type="evidence" value="ECO:0007669"/>
    <property type="project" value="TreeGrafter"/>
</dbReference>
<dbReference type="CDD" id="cd00146">
    <property type="entry name" value="PKD"/>
    <property type="match status" value="4"/>
</dbReference>
<dbReference type="InterPro" id="IPR035986">
    <property type="entry name" value="PKD_dom_sf"/>
</dbReference>
<sequence length="1583" mass="160803">MGERAIGVSTRALAGLISGLLVVGVLGLGTPATARADSAPVTPTATNPVTVAADALPTVQINGVVWSQVVVGNTVYAAGSFTRARPAGAAPGTQETVRNNLLAYDIRTGELVTSFVPDLNAQARVVAASPDGTRLYVGGDFTQANGQARYRIAAYDTRTGALVPNFAPAVNAQVRALAATDSTVYFGGALTAVGSVSRTRLAAVRASDGGLLPWAPVPGTGPTDGNWLPYFDAEGKPIPGTFDAEKNARTSNEVTALVVTGSGAQVVVAGRFYSLNGTRATGVGALDPISGATRPFAINGLITNHGVNSAVWSLSTDGATVYGTGYDYYGPGNLEGSFAADAAGGRLKWIADCRGDTYSGFATNGALYTASHAHSCINMGGFPEQSPQVFKRATAVSLAAHGRVGTATQRNGNFTGQPAPNLLPWFPKMDAGGYTRQYQAGWNVTGTDRYVVYGGEFPWVNGKRQQGLVRFAMPSAAPNDLGPTTDGPVTVTAVGAGALRVGWQGATDLDNAELTYAVYRDGAATPVARFTRFSQWWQAAPVAWTDRAVPAGSHTYRVTVSDPFGNETVIGSATGSASGTGRLRPYADMLHADGATNYWPMGERSGTTAFDHGGVSDSTVYPGTGLGWAGALKGDSDPSIWFDGRAGYLSTQTPVRGPHTFSVEAWFETRTTAGGKILGFGDQKTGLSNNHDRQLWLDPAGRVHFAVWPGYGAELTSGATYNNGAWHHVVGTVGPTGMSLYVDGRLIASRADTIMAQEITGYWRIGGDRSWSGSNFFNGRLDEVAVYPTVLTADQVARHHALGSTGVVPDAAPTAAFTSVVDGLAVAVDGSSSADAEGPVASYAWDFGDGGTASGARASHTYASAGEYPVTLTVTDSAGSTGRVTRQVTVTGPAPDAAPTAAFTSVVDGLAVAVDGSSSADAEGPVASYAWDFGDGGTASGATASHTYASAGEYPVTLTVTDSAGSTGRVTRQVAVTGPAPADGLVAADAFDREVTGGWGPADLGGNWTVTGSSANAVVTGGSGRIGAVPGGTSAAALPISALDVTAQADVVVDKAPSGNGSYVSLTSRTIGSDRYTTQLRFSASGSVTASLTRLTGGTETVLDSHRVMESYRPGTVLTVRFEVSGSAPATLRAKAWPAGSAEPADWQVTATDATAALQQAGGVRVDLYTSGAATGVQTVRWDDLRVQQPGAAHPPAPDAAPTAAFTSVVDGLAVAVDGSSSADAEGPVASYAWDFGDGGTASGATASHTYASAGEYPVTLTVTDSAGSTGRVTRQVTVTGPAPDAAPTAAFTSVVDGLAVAVDGSSSADAEGPVASYAWDFGDGGTASGARASHTYASAGEYPVTLTVTDSAGSTGRVTRQVAVTGPAPADGLVAADAFDREVTGGWGPADLGGNWTVFGAVVGATVTGGTGVLSAAVGAFLGAELPVAAEDLAVQADVRLDAAATGGGSYVRLISRHVGATRYELRLRYSATGSVTANLLAVVNEVGTVLDSYRVAESYVPGTVLTARFETAGSGTTALRASIWAAGSEQPAEWQLEATDTTAALQRPGAVRVNLYNSTSATSAQAARVDNLSVQDLGATP</sequence>
<keyword evidence="7" id="KW-1015">Disulfide bond</keyword>
<dbReference type="SUPFAM" id="SSF49299">
    <property type="entry name" value="PKD domain"/>
    <property type="match status" value="4"/>
</dbReference>
<dbReference type="SMART" id="SM00089">
    <property type="entry name" value="PKD"/>
    <property type="match status" value="4"/>
</dbReference>
<dbReference type="InterPro" id="IPR000601">
    <property type="entry name" value="PKD_dom"/>
</dbReference>
<keyword evidence="3" id="KW-0732">Signal</keyword>
<feature type="domain" description="PKD" evidence="8">
    <location>
        <begin position="1198"/>
        <end position="1280"/>
    </location>
</feature>
<gene>
    <name evidence="9" type="ORF">BKA19_4216</name>
</gene>
<dbReference type="SUPFAM" id="SSF49899">
    <property type="entry name" value="Concanavalin A-like lectins/glucanases"/>
    <property type="match status" value="1"/>
</dbReference>
<dbReference type="PANTHER" id="PTHR46730">
    <property type="entry name" value="POLYCYSTIN-1"/>
    <property type="match status" value="1"/>
</dbReference>
<evidence type="ECO:0000256" key="7">
    <source>
        <dbReference type="ARBA" id="ARBA00023157"/>
    </source>
</evidence>
<dbReference type="EMBL" id="SHKV01000001">
    <property type="protein sequence ID" value="RZU34448.1"/>
    <property type="molecule type" value="Genomic_DNA"/>
</dbReference>
<dbReference type="SUPFAM" id="SSF50998">
    <property type="entry name" value="Quinoprotein alcohol dehydrogenase-like"/>
    <property type="match status" value="1"/>
</dbReference>
<evidence type="ECO:0000313" key="9">
    <source>
        <dbReference type="EMBL" id="RZU34448.1"/>
    </source>
</evidence>
<dbReference type="GO" id="GO:0005886">
    <property type="term" value="C:plasma membrane"/>
    <property type="evidence" value="ECO:0007669"/>
    <property type="project" value="TreeGrafter"/>
</dbReference>
<dbReference type="InterPro" id="IPR011047">
    <property type="entry name" value="Quinoprotein_ADH-like_sf"/>
</dbReference>
<keyword evidence="5" id="KW-1133">Transmembrane helix</keyword>